<comment type="subcellular location">
    <subcellularLocation>
        <location evidence="1">Endomembrane system</location>
        <topology evidence="1">Multi-pass membrane protein</topology>
    </subcellularLocation>
</comment>
<dbReference type="GO" id="GO:0005886">
    <property type="term" value="C:plasma membrane"/>
    <property type="evidence" value="ECO:0007669"/>
    <property type="project" value="TreeGrafter"/>
</dbReference>
<name>A0A9P5CS17_CRYP1</name>
<evidence type="ECO:0008006" key="9">
    <source>
        <dbReference type="Google" id="ProtNLM"/>
    </source>
</evidence>
<dbReference type="GO" id="GO:0015174">
    <property type="term" value="F:basic amino acid transmembrane transporter activity"/>
    <property type="evidence" value="ECO:0007669"/>
    <property type="project" value="TreeGrafter"/>
</dbReference>
<feature type="transmembrane region" description="Helical" evidence="6">
    <location>
        <begin position="95"/>
        <end position="117"/>
    </location>
</feature>
<feature type="transmembrane region" description="Helical" evidence="6">
    <location>
        <begin position="20"/>
        <end position="46"/>
    </location>
</feature>
<evidence type="ECO:0000256" key="6">
    <source>
        <dbReference type="SAM" id="Phobius"/>
    </source>
</evidence>
<evidence type="ECO:0000256" key="4">
    <source>
        <dbReference type="ARBA" id="ARBA00022989"/>
    </source>
</evidence>
<feature type="transmembrane region" description="Helical" evidence="6">
    <location>
        <begin position="137"/>
        <end position="156"/>
    </location>
</feature>
<dbReference type="PANTHER" id="PTHR23501">
    <property type="entry name" value="MAJOR FACILITATOR SUPERFAMILY"/>
    <property type="match status" value="1"/>
</dbReference>
<protein>
    <recommendedName>
        <fullName evidence="9">Major facilitator superfamily (MFS) profile domain-containing protein</fullName>
    </recommendedName>
</protein>
<dbReference type="AlphaFoldDB" id="A0A9P5CS17"/>
<keyword evidence="8" id="KW-1185">Reference proteome</keyword>
<dbReference type="GO" id="GO:0012505">
    <property type="term" value="C:endomembrane system"/>
    <property type="evidence" value="ECO:0007669"/>
    <property type="project" value="UniProtKB-SubCell"/>
</dbReference>
<feature type="transmembrane region" description="Helical" evidence="6">
    <location>
        <begin position="67"/>
        <end position="89"/>
    </location>
</feature>
<keyword evidence="3 6" id="KW-0812">Transmembrane</keyword>
<evidence type="ECO:0000313" key="7">
    <source>
        <dbReference type="EMBL" id="KAF3768122.1"/>
    </source>
</evidence>
<dbReference type="Proteomes" id="UP000803844">
    <property type="component" value="Unassembled WGS sequence"/>
</dbReference>
<keyword evidence="5 6" id="KW-0472">Membrane</keyword>
<keyword evidence="4 6" id="KW-1133">Transmembrane helix</keyword>
<gene>
    <name evidence="7" type="ORF">M406DRAFT_254562</name>
</gene>
<evidence type="ECO:0000256" key="2">
    <source>
        <dbReference type="ARBA" id="ARBA00022448"/>
    </source>
</evidence>
<dbReference type="GeneID" id="63834098"/>
<dbReference type="EMBL" id="MU032346">
    <property type="protein sequence ID" value="KAF3768122.1"/>
    <property type="molecule type" value="Genomic_DNA"/>
</dbReference>
<comment type="caution">
    <text evidence="7">The sequence shown here is derived from an EMBL/GenBank/DDBJ whole genome shotgun (WGS) entry which is preliminary data.</text>
</comment>
<dbReference type="RefSeq" id="XP_040779083.1">
    <property type="nucleotide sequence ID" value="XM_040916969.1"/>
</dbReference>
<proteinExistence type="predicted"/>
<evidence type="ECO:0000256" key="3">
    <source>
        <dbReference type="ARBA" id="ARBA00022692"/>
    </source>
</evidence>
<dbReference type="PANTHER" id="PTHR23501:SF191">
    <property type="entry name" value="VACUOLAR BASIC AMINO ACID TRANSPORTER 4"/>
    <property type="match status" value="1"/>
</dbReference>
<sequence length="166" mass="18643">MGTSMIAGPFGAWMLRRFSWHSVFLLESALTVVGIGLVLFSFAVISSRPEYSHSPLLEKGHSRMPRIDLEGWVLLLLAVAIPLVAVTLGDNFLDWAHPIEITLLICSPLFISFFVLFEAKVARVPIVNMQPVFEAKYLRVLFQVFGVIMILNSVRLTQPLRETSSR</sequence>
<reference evidence="7" key="1">
    <citation type="journal article" date="2020" name="Phytopathology">
        <title>Genome sequence of the chestnut blight fungus Cryphonectria parasitica EP155: A fundamental resource for an archetypical invasive plant pathogen.</title>
        <authorList>
            <person name="Crouch J.A."/>
            <person name="Dawe A."/>
            <person name="Aerts A."/>
            <person name="Barry K."/>
            <person name="Churchill A.C.L."/>
            <person name="Grimwood J."/>
            <person name="Hillman B."/>
            <person name="Milgroom M.G."/>
            <person name="Pangilinan J."/>
            <person name="Smith M."/>
            <person name="Salamov A."/>
            <person name="Schmutz J."/>
            <person name="Yadav J."/>
            <person name="Grigoriev I.V."/>
            <person name="Nuss D."/>
        </authorList>
    </citation>
    <scope>NUCLEOTIDE SEQUENCE</scope>
    <source>
        <strain evidence="7">EP155</strain>
    </source>
</reference>
<evidence type="ECO:0000256" key="1">
    <source>
        <dbReference type="ARBA" id="ARBA00004127"/>
    </source>
</evidence>
<dbReference type="OrthoDB" id="3552444at2759"/>
<evidence type="ECO:0000313" key="8">
    <source>
        <dbReference type="Proteomes" id="UP000803844"/>
    </source>
</evidence>
<accession>A0A9P5CS17</accession>
<keyword evidence="2" id="KW-0813">Transport</keyword>
<organism evidence="7 8">
    <name type="scientific">Cryphonectria parasitica (strain ATCC 38755 / EP155)</name>
    <dbReference type="NCBI Taxonomy" id="660469"/>
    <lineage>
        <taxon>Eukaryota</taxon>
        <taxon>Fungi</taxon>
        <taxon>Dikarya</taxon>
        <taxon>Ascomycota</taxon>
        <taxon>Pezizomycotina</taxon>
        <taxon>Sordariomycetes</taxon>
        <taxon>Sordariomycetidae</taxon>
        <taxon>Diaporthales</taxon>
        <taxon>Cryphonectriaceae</taxon>
        <taxon>Cryphonectria-Endothia species complex</taxon>
        <taxon>Cryphonectria</taxon>
    </lineage>
</organism>
<evidence type="ECO:0000256" key="5">
    <source>
        <dbReference type="ARBA" id="ARBA00023136"/>
    </source>
</evidence>
<dbReference type="GO" id="GO:0000329">
    <property type="term" value="C:fungal-type vacuole membrane"/>
    <property type="evidence" value="ECO:0007669"/>
    <property type="project" value="TreeGrafter"/>
</dbReference>